<dbReference type="Proteomes" id="UP000688947">
    <property type="component" value="Unassembled WGS sequence"/>
</dbReference>
<protein>
    <submittedName>
        <fullName evidence="1">Uncharacterized protein</fullName>
    </submittedName>
</protein>
<organism evidence="1 2">
    <name type="scientific">Phytophthora cactorum</name>
    <dbReference type="NCBI Taxonomy" id="29920"/>
    <lineage>
        <taxon>Eukaryota</taxon>
        <taxon>Sar</taxon>
        <taxon>Stramenopiles</taxon>
        <taxon>Oomycota</taxon>
        <taxon>Peronosporomycetes</taxon>
        <taxon>Peronosporales</taxon>
        <taxon>Peronosporaceae</taxon>
        <taxon>Phytophthora</taxon>
    </lineage>
</organism>
<name>A0A8T1TXG4_9STRA</name>
<gene>
    <name evidence="1" type="ORF">JG687_00014227</name>
</gene>
<evidence type="ECO:0000313" key="2">
    <source>
        <dbReference type="Proteomes" id="UP000688947"/>
    </source>
</evidence>
<dbReference type="EMBL" id="JAENGZ010001125">
    <property type="protein sequence ID" value="KAG6950476.1"/>
    <property type="molecule type" value="Genomic_DNA"/>
</dbReference>
<sequence length="119" mass="13905">MTGFDLERWYNETWSARILNESEMVLETEFLAVWCFFFGFISTTSSLKELFRLVPRGSERRIVCTTNSAINPGMQSRLVVSLLFAGLGQNYCNVPFKYTRGWCQNLPVIWLFLTVIDWE</sequence>
<accession>A0A8T1TXG4</accession>
<reference evidence="1" key="1">
    <citation type="submission" date="2021-01" db="EMBL/GenBank/DDBJ databases">
        <title>Phytophthora aleatoria, a newly-described species from Pinus radiata is distinct from Phytophthora cactorum isolates based on comparative genomics.</title>
        <authorList>
            <person name="Mcdougal R."/>
            <person name="Panda P."/>
            <person name="Williams N."/>
            <person name="Studholme D.J."/>
        </authorList>
    </citation>
    <scope>NUCLEOTIDE SEQUENCE</scope>
    <source>
        <strain evidence="1">NZFS 3830</strain>
    </source>
</reference>
<dbReference type="AlphaFoldDB" id="A0A8T1TXG4"/>
<comment type="caution">
    <text evidence="1">The sequence shown here is derived from an EMBL/GenBank/DDBJ whole genome shotgun (WGS) entry which is preliminary data.</text>
</comment>
<evidence type="ECO:0000313" key="1">
    <source>
        <dbReference type="EMBL" id="KAG6950476.1"/>
    </source>
</evidence>
<proteinExistence type="predicted"/>